<comment type="caution">
    <text evidence="1">The sequence shown here is derived from an EMBL/GenBank/DDBJ whole genome shotgun (WGS) entry which is preliminary data.</text>
</comment>
<evidence type="ECO:0000313" key="1">
    <source>
        <dbReference type="EMBL" id="MDS0260161.1"/>
    </source>
</evidence>
<proteinExistence type="predicted"/>
<name>A0ABU2FEC4_9EURY</name>
<gene>
    <name evidence="1" type="ORF">NDI56_12220</name>
</gene>
<accession>A0ABU2FEC4</accession>
<evidence type="ECO:0000313" key="2">
    <source>
        <dbReference type="Proteomes" id="UP001259659"/>
    </source>
</evidence>
<protein>
    <submittedName>
        <fullName evidence="1">Uncharacterized protein</fullName>
    </submittedName>
</protein>
<dbReference type="RefSeq" id="WP_310919827.1">
    <property type="nucleotide sequence ID" value="NZ_JAMQON010000003.1"/>
</dbReference>
<organism evidence="1 2">
    <name type="scientific">Haloarcula saliterrae</name>
    <dbReference type="NCBI Taxonomy" id="2950534"/>
    <lineage>
        <taxon>Archaea</taxon>
        <taxon>Methanobacteriati</taxon>
        <taxon>Methanobacteriota</taxon>
        <taxon>Stenosarchaea group</taxon>
        <taxon>Halobacteria</taxon>
        <taxon>Halobacteriales</taxon>
        <taxon>Haloarculaceae</taxon>
        <taxon>Haloarcula</taxon>
    </lineage>
</organism>
<dbReference type="Proteomes" id="UP001259659">
    <property type="component" value="Unassembled WGS sequence"/>
</dbReference>
<reference evidence="1 2" key="1">
    <citation type="submission" date="2022-06" db="EMBL/GenBank/DDBJ databases">
        <title>Haloarcula sp. a new haloarchaeum isolate from saline soil.</title>
        <authorList>
            <person name="Strakova D."/>
            <person name="Galisteo C."/>
            <person name="Sanchez-Porro C."/>
            <person name="Ventosa A."/>
        </authorList>
    </citation>
    <scope>NUCLEOTIDE SEQUENCE [LARGE SCALE GENOMIC DNA]</scope>
    <source>
        <strain evidence="1 2">S1CR25-12</strain>
    </source>
</reference>
<dbReference type="EMBL" id="JAMQON010000003">
    <property type="protein sequence ID" value="MDS0260161.1"/>
    <property type="molecule type" value="Genomic_DNA"/>
</dbReference>
<keyword evidence="2" id="KW-1185">Reference proteome</keyword>
<sequence length="72" mass="8123">MRSTRYRALLAQCLFVSEFQAGTVYDTDRRSPSSSGAVRRIEQRGRRLVVATEQDTLDFQSGPEPVRPAMFG</sequence>